<reference evidence="4" key="1">
    <citation type="submission" date="2014-04" db="EMBL/GenBank/DDBJ databases">
        <title>Evolutionary Origins and Diversification of the Mycorrhizal Mutualists.</title>
        <authorList>
            <consortium name="DOE Joint Genome Institute"/>
            <consortium name="Mycorrhizal Genomics Consortium"/>
            <person name="Kohler A."/>
            <person name="Kuo A."/>
            <person name="Nagy L.G."/>
            <person name="Floudas D."/>
            <person name="Copeland A."/>
            <person name="Barry K.W."/>
            <person name="Cichocki N."/>
            <person name="Veneault-Fourrey C."/>
            <person name="LaButti K."/>
            <person name="Lindquist E.A."/>
            <person name="Lipzen A."/>
            <person name="Lundell T."/>
            <person name="Morin E."/>
            <person name="Murat C."/>
            <person name="Riley R."/>
            <person name="Ohm R."/>
            <person name="Sun H."/>
            <person name="Tunlid A."/>
            <person name="Henrissat B."/>
            <person name="Grigoriev I.V."/>
            <person name="Hibbett D.S."/>
            <person name="Martin F."/>
        </authorList>
    </citation>
    <scope>NUCLEOTIDE SEQUENCE [LARGE SCALE GENOMIC DNA]</scope>
    <source>
        <strain evidence="4">FD-334 SS-4</strain>
    </source>
</reference>
<feature type="domain" description="RNase H type-1" evidence="1">
    <location>
        <begin position="1"/>
        <end position="28"/>
    </location>
</feature>
<reference evidence="3" key="2">
    <citation type="submission" date="2014-04" db="EMBL/GenBank/DDBJ databases">
        <title>Evolutionary Origins and Diversification of the Mycorrhizal Mutualists.</title>
        <authorList>
            <consortium name="DOE Joint Genome Institute"/>
            <person name="Kohler A."/>
            <person name="Kuo A."/>
            <person name="Nagy L.G."/>
            <person name="Floudas D."/>
            <person name="Copeland A."/>
            <person name="Barry K.W."/>
            <person name="Cichocki N."/>
            <person name="Veneault-Fourrey C."/>
            <person name="LaButti K."/>
            <person name="Lindquist E.A."/>
            <person name="Lipzen A."/>
            <person name="Lundell T."/>
            <person name="Morin E."/>
            <person name="Murat C."/>
            <person name="Riley R."/>
            <person name="Ohm R."/>
            <person name="Sun H."/>
            <person name="Tunlid A."/>
            <person name="Henrissat B."/>
            <person name="Grigoriev I.V."/>
            <person name="Hibbett D.S."/>
            <person name="Martin F."/>
            <person name="Consortium M.G."/>
        </authorList>
    </citation>
    <scope>NUCLEOTIDE SEQUENCE [LARGE SCALE GENOMIC DNA]</scope>
    <source>
        <strain evidence="3">FD-334 SS-4</strain>
    </source>
</reference>
<gene>
    <name evidence="3" type="ORF">HYPSUDRAFT_108833</name>
    <name evidence="2" type="ORF">HYPSUDRAFT_121066</name>
</gene>
<protein>
    <recommendedName>
        <fullName evidence="1">RNase H type-1 domain-containing protein</fullName>
    </recommendedName>
</protein>
<keyword evidence="4" id="KW-1185">Reference proteome</keyword>
<dbReference type="EMBL" id="KN817649">
    <property type="protein sequence ID" value="KJA15307.1"/>
    <property type="molecule type" value="Genomic_DNA"/>
</dbReference>
<feature type="non-terminal residue" evidence="3">
    <location>
        <position position="99"/>
    </location>
</feature>
<evidence type="ECO:0000259" key="1">
    <source>
        <dbReference type="PROSITE" id="PS50879"/>
    </source>
</evidence>
<dbReference type="GO" id="GO:0004523">
    <property type="term" value="F:RNA-DNA hybrid ribonuclease activity"/>
    <property type="evidence" value="ECO:0007669"/>
    <property type="project" value="InterPro"/>
</dbReference>
<dbReference type="AlphaFoldDB" id="A0A0D2KL18"/>
<dbReference type="OrthoDB" id="3265515at2759"/>
<dbReference type="EMBL" id="KN817787">
    <property type="protein sequence ID" value="KJA13101.1"/>
    <property type="molecule type" value="Genomic_DNA"/>
</dbReference>
<organism evidence="3 4">
    <name type="scientific">Hypholoma sublateritium (strain FD-334 SS-4)</name>
    <dbReference type="NCBI Taxonomy" id="945553"/>
    <lineage>
        <taxon>Eukaryota</taxon>
        <taxon>Fungi</taxon>
        <taxon>Dikarya</taxon>
        <taxon>Basidiomycota</taxon>
        <taxon>Agaricomycotina</taxon>
        <taxon>Agaricomycetes</taxon>
        <taxon>Agaricomycetidae</taxon>
        <taxon>Agaricales</taxon>
        <taxon>Agaricineae</taxon>
        <taxon>Strophariaceae</taxon>
        <taxon>Hypholoma</taxon>
    </lineage>
</organism>
<sequence length="99" mass="11273">KIEFRWIPGHENIAASDRVDKEAKLAATGYQANKGEAKGILRKELPASKAATRQEIIRRLKKKLIKDFHTTSHRYAKIAIIDPSTPSQKYRTICKSLTR</sequence>
<dbReference type="PROSITE" id="PS50879">
    <property type="entry name" value="RNASE_H_1"/>
    <property type="match status" value="1"/>
</dbReference>
<evidence type="ECO:0000313" key="3">
    <source>
        <dbReference type="EMBL" id="KJA15307.1"/>
    </source>
</evidence>
<evidence type="ECO:0000313" key="4">
    <source>
        <dbReference type="Proteomes" id="UP000054270"/>
    </source>
</evidence>
<dbReference type="Proteomes" id="UP000054270">
    <property type="component" value="Unassembled WGS sequence"/>
</dbReference>
<name>A0A0D2KL18_HYPSF</name>
<dbReference type="InterPro" id="IPR002156">
    <property type="entry name" value="RNaseH_domain"/>
</dbReference>
<dbReference type="GO" id="GO:0003676">
    <property type="term" value="F:nucleic acid binding"/>
    <property type="evidence" value="ECO:0007669"/>
    <property type="project" value="InterPro"/>
</dbReference>
<evidence type="ECO:0000313" key="2">
    <source>
        <dbReference type="EMBL" id="KJA13101.1"/>
    </source>
</evidence>
<feature type="non-terminal residue" evidence="3">
    <location>
        <position position="1"/>
    </location>
</feature>
<proteinExistence type="predicted"/>
<accession>A0A0D2KL18</accession>